<keyword evidence="2" id="KW-0285">Flavoprotein</keyword>
<dbReference type="SUPFAM" id="SSF51905">
    <property type="entry name" value="FAD/NAD(P)-binding domain"/>
    <property type="match status" value="1"/>
</dbReference>
<dbReference type="InterPro" id="IPR036188">
    <property type="entry name" value="FAD/NAD-bd_sf"/>
</dbReference>
<dbReference type="Pfam" id="PF01494">
    <property type="entry name" value="FAD_binding_3"/>
    <property type="match status" value="1"/>
</dbReference>
<evidence type="ECO:0000256" key="5">
    <source>
        <dbReference type="SAM" id="MobiDB-lite"/>
    </source>
</evidence>
<dbReference type="Proteomes" id="UP000076584">
    <property type="component" value="Unassembled WGS sequence"/>
</dbReference>
<evidence type="ECO:0000313" key="7">
    <source>
        <dbReference type="EMBL" id="KZL79561.1"/>
    </source>
</evidence>
<dbReference type="GO" id="GO:0016709">
    <property type="term" value="F:oxidoreductase activity, acting on paired donors, with incorporation or reduction of molecular oxygen, NAD(P)H as one donor, and incorporation of one atom of oxygen"/>
    <property type="evidence" value="ECO:0007669"/>
    <property type="project" value="UniProtKB-ARBA"/>
</dbReference>
<dbReference type="STRING" id="1573173.A0A167A089"/>
<feature type="region of interest" description="Disordered" evidence="5">
    <location>
        <begin position="133"/>
        <end position="160"/>
    </location>
</feature>
<evidence type="ECO:0000256" key="4">
    <source>
        <dbReference type="ARBA" id="ARBA00023002"/>
    </source>
</evidence>
<dbReference type="EMBL" id="LFIW01002072">
    <property type="protein sequence ID" value="KZL79561.1"/>
    <property type="molecule type" value="Genomic_DNA"/>
</dbReference>
<sequence>MLDRSTNHTDHFMVPSSLSNQQFHSNIWHTNQSSSAGCTTSPTMATPSQAPVIVIGGSLVGLASALFLSARNVPVVLIERHTASSPHPRAIGYTSRTLELLQTVGIPPSSLHVGKGPPGGRPRRIKVKSLAGEWTDEQHWNNDTKPNGGPNGGRPPSNGGKVYAPIIGTAIAQDRLEPILRQRAAELGADLRLGWKMISWRQSPTGVSVTAVNKQGEEMTVEGSYIIACDGARSVLREELGVSTTGVGHLRSLCSIMFRCAPIEHYLERGFVQFSIEGREDGFEAFLVSYPDGRWALMWNADADTPQKMDARAQKEFIRKALGLGEDVISDEDVQLITIGYWEMSARIAERFSSGRVFLVGDAAHTLPPNRGGYGANTGFADAHNLAWKMAAVREGKADPSILDTYDEERRPVALVRHDQLFARDDYKPYARGTEWATTGKEVKFIDDIAMELGQIYRSRGILGSEGEGLPDALRPDEWRGQPGTRAPHVAMLRGEEKISSLDLFGRGWVLLSRDGGWKPVAKRAGAEAGVECEFVHIGEGVKEADEKETFKDNFGVGESGAVLVRPDGFVAWRSMDKVDGFEAGFLEAFRRVTFATSRGRENDFLSEFSGREEILR</sequence>
<proteinExistence type="predicted"/>
<comment type="cofactor">
    <cofactor evidence="1">
        <name>FAD</name>
        <dbReference type="ChEBI" id="CHEBI:57692"/>
    </cofactor>
</comment>
<keyword evidence="4" id="KW-0560">Oxidoreductase</keyword>
<dbReference type="Gene3D" id="3.50.50.60">
    <property type="entry name" value="FAD/NAD(P)-binding domain"/>
    <property type="match status" value="1"/>
</dbReference>
<evidence type="ECO:0000256" key="1">
    <source>
        <dbReference type="ARBA" id="ARBA00001974"/>
    </source>
</evidence>
<dbReference type="PANTHER" id="PTHR43004:SF19">
    <property type="entry name" value="BINDING MONOOXYGENASE, PUTATIVE (JCVI)-RELATED"/>
    <property type="match status" value="1"/>
</dbReference>
<protein>
    <submittedName>
        <fullName evidence="7">Fad binding domain-containing protein</fullName>
    </submittedName>
</protein>
<dbReference type="InterPro" id="IPR002938">
    <property type="entry name" value="FAD-bd"/>
</dbReference>
<dbReference type="AlphaFoldDB" id="A0A167A089"/>
<evidence type="ECO:0000256" key="2">
    <source>
        <dbReference type="ARBA" id="ARBA00022630"/>
    </source>
</evidence>
<accession>A0A167A089</accession>
<dbReference type="GO" id="GO:0071949">
    <property type="term" value="F:FAD binding"/>
    <property type="evidence" value="ECO:0007669"/>
    <property type="project" value="InterPro"/>
</dbReference>
<evidence type="ECO:0000313" key="8">
    <source>
        <dbReference type="Proteomes" id="UP000076584"/>
    </source>
</evidence>
<keyword evidence="8" id="KW-1185">Reference proteome</keyword>
<name>A0A167A089_COLIC</name>
<dbReference type="Pfam" id="PF21274">
    <property type="entry name" value="Rng_hyd_C"/>
    <property type="match status" value="1"/>
</dbReference>
<feature type="domain" description="FAD-binding" evidence="6">
    <location>
        <begin position="50"/>
        <end position="414"/>
    </location>
</feature>
<gene>
    <name evidence="7" type="ORF">CI238_07238</name>
</gene>
<organism evidence="7 8">
    <name type="scientific">Colletotrichum incanum</name>
    <name type="common">Soybean anthracnose fungus</name>
    <dbReference type="NCBI Taxonomy" id="1573173"/>
    <lineage>
        <taxon>Eukaryota</taxon>
        <taxon>Fungi</taxon>
        <taxon>Dikarya</taxon>
        <taxon>Ascomycota</taxon>
        <taxon>Pezizomycotina</taxon>
        <taxon>Sordariomycetes</taxon>
        <taxon>Hypocreomycetidae</taxon>
        <taxon>Glomerellales</taxon>
        <taxon>Glomerellaceae</taxon>
        <taxon>Colletotrichum</taxon>
        <taxon>Colletotrichum spaethianum species complex</taxon>
    </lineage>
</organism>
<keyword evidence="3" id="KW-0274">FAD</keyword>
<dbReference type="PANTHER" id="PTHR43004">
    <property type="entry name" value="TRK SYSTEM POTASSIUM UPTAKE PROTEIN"/>
    <property type="match status" value="1"/>
</dbReference>
<dbReference type="PRINTS" id="PR00420">
    <property type="entry name" value="RNGMNOXGNASE"/>
</dbReference>
<comment type="caution">
    <text evidence="7">The sequence shown here is derived from an EMBL/GenBank/DDBJ whole genome shotgun (WGS) entry which is preliminary data.</text>
</comment>
<evidence type="ECO:0000256" key="3">
    <source>
        <dbReference type="ARBA" id="ARBA00022827"/>
    </source>
</evidence>
<reference evidence="7 8" key="1">
    <citation type="submission" date="2015-06" db="EMBL/GenBank/DDBJ databases">
        <title>Survival trade-offs in plant roots during colonization by closely related pathogenic and mutualistic fungi.</title>
        <authorList>
            <person name="Hacquard S."/>
            <person name="Kracher B."/>
            <person name="Hiruma K."/>
            <person name="Weinman A."/>
            <person name="Muench P."/>
            <person name="Garrido Oter R."/>
            <person name="Ver Loren van Themaat E."/>
            <person name="Dallerey J.-F."/>
            <person name="Damm U."/>
            <person name="Henrissat B."/>
            <person name="Lespinet O."/>
            <person name="Thon M."/>
            <person name="Kemen E."/>
            <person name="McHardy A.C."/>
            <person name="Schulze-Lefert P."/>
            <person name="O'Connell R.J."/>
        </authorList>
    </citation>
    <scope>NUCLEOTIDE SEQUENCE [LARGE SCALE GENOMIC DNA]</scope>
    <source>
        <strain evidence="7 8">MAFF 238704</strain>
    </source>
</reference>
<evidence type="ECO:0000259" key="6">
    <source>
        <dbReference type="Pfam" id="PF01494"/>
    </source>
</evidence>
<dbReference type="Gene3D" id="3.40.30.120">
    <property type="match status" value="1"/>
</dbReference>
<dbReference type="Gene3D" id="3.30.9.10">
    <property type="entry name" value="D-Amino Acid Oxidase, subunit A, domain 2"/>
    <property type="match status" value="1"/>
</dbReference>
<dbReference type="InterPro" id="IPR050641">
    <property type="entry name" value="RIFMO-like"/>
</dbReference>